<keyword evidence="9" id="KW-0325">Glycoprotein</keyword>
<evidence type="ECO:0000256" key="1">
    <source>
        <dbReference type="ARBA" id="ARBA00004323"/>
    </source>
</evidence>
<evidence type="ECO:0000313" key="12">
    <source>
        <dbReference type="Proteomes" id="UP000283509"/>
    </source>
</evidence>
<comment type="caution">
    <text evidence="11">The sequence shown here is derived from an EMBL/GenBank/DDBJ whole genome shotgun (WGS) entry which is preliminary data.</text>
</comment>
<keyword evidence="3 11" id="KW-0808">Transferase</keyword>
<dbReference type="OrthoDB" id="514299at2759"/>
<dbReference type="PANTHER" id="PTHR14647">
    <property type="entry name" value="GALACTOSE-3-O-SULFOTRANSFERASE"/>
    <property type="match status" value="1"/>
</dbReference>
<dbReference type="EMBL" id="QCYY01000536">
    <property type="protein sequence ID" value="ROT84465.1"/>
    <property type="molecule type" value="Genomic_DNA"/>
</dbReference>
<feature type="coiled-coil region" evidence="10">
    <location>
        <begin position="134"/>
        <end position="161"/>
    </location>
</feature>
<gene>
    <name evidence="11" type="ORF">C7M84_022342</name>
</gene>
<keyword evidence="4" id="KW-0812">Transmembrane</keyword>
<dbReference type="Gene3D" id="3.40.50.300">
    <property type="entry name" value="P-loop containing nucleotide triphosphate hydrolases"/>
    <property type="match status" value="1"/>
</dbReference>
<protein>
    <submittedName>
        <fullName evidence="11">Putative galactosylceramide sulfotransferase-like</fullName>
    </submittedName>
</protein>
<keyword evidence="12" id="KW-1185">Reference proteome</keyword>
<evidence type="ECO:0000256" key="4">
    <source>
        <dbReference type="ARBA" id="ARBA00022692"/>
    </source>
</evidence>
<accession>A0A3R7T0Q9</accession>
<comment type="similarity">
    <text evidence="2">Belongs to the galactose-3-O-sulfotransferase family.</text>
</comment>
<keyword evidence="8" id="KW-0472">Membrane</keyword>
<evidence type="ECO:0000256" key="5">
    <source>
        <dbReference type="ARBA" id="ARBA00022968"/>
    </source>
</evidence>
<evidence type="ECO:0000256" key="9">
    <source>
        <dbReference type="ARBA" id="ARBA00023180"/>
    </source>
</evidence>
<dbReference type="InterPro" id="IPR009729">
    <property type="entry name" value="Gal-3-0_sulfotransfrase"/>
</dbReference>
<dbReference type="Pfam" id="PF06990">
    <property type="entry name" value="Gal-3-0_sulfotr"/>
    <property type="match status" value="1"/>
</dbReference>
<dbReference type="AlphaFoldDB" id="A0A3R7T0Q9"/>
<reference evidence="11 12" key="2">
    <citation type="submission" date="2019-01" db="EMBL/GenBank/DDBJ databases">
        <title>The decoding of complex shrimp genome reveals the adaptation for benthos swimmer, frequently molting mechanism and breeding impact on genome.</title>
        <authorList>
            <person name="Sun Y."/>
            <person name="Gao Y."/>
            <person name="Yu Y."/>
        </authorList>
    </citation>
    <scope>NUCLEOTIDE SEQUENCE [LARGE SCALE GENOMIC DNA]</scope>
    <source>
        <tissue evidence="11">Muscle</tissue>
    </source>
</reference>
<dbReference type="GO" id="GO:0001733">
    <property type="term" value="F:galactosylceramide sulfotransferase activity"/>
    <property type="evidence" value="ECO:0007669"/>
    <property type="project" value="InterPro"/>
</dbReference>
<proteinExistence type="inferred from homology"/>
<name>A0A3R7T0Q9_PENVA</name>
<comment type="subcellular location">
    <subcellularLocation>
        <location evidence="1">Golgi apparatus membrane</location>
        <topology evidence="1">Single-pass type II membrane protein</topology>
    </subcellularLocation>
</comment>
<dbReference type="GO" id="GO:0009247">
    <property type="term" value="P:glycolipid biosynthetic process"/>
    <property type="evidence" value="ECO:0007669"/>
    <property type="project" value="InterPro"/>
</dbReference>
<keyword evidence="7" id="KW-0333">Golgi apparatus</keyword>
<reference evidence="11 12" key="1">
    <citation type="submission" date="2018-04" db="EMBL/GenBank/DDBJ databases">
        <authorList>
            <person name="Zhang X."/>
            <person name="Yuan J."/>
            <person name="Li F."/>
            <person name="Xiang J."/>
        </authorList>
    </citation>
    <scope>NUCLEOTIDE SEQUENCE [LARGE SCALE GENOMIC DNA]</scope>
    <source>
        <tissue evidence="11">Muscle</tissue>
    </source>
</reference>
<evidence type="ECO:0000256" key="7">
    <source>
        <dbReference type="ARBA" id="ARBA00023034"/>
    </source>
</evidence>
<dbReference type="GO" id="GO:0000139">
    <property type="term" value="C:Golgi membrane"/>
    <property type="evidence" value="ECO:0007669"/>
    <property type="project" value="UniProtKB-SubCell"/>
</dbReference>
<dbReference type="PANTHER" id="PTHR14647:SF87">
    <property type="entry name" value="PUTATIVE-RELATED"/>
    <property type="match status" value="1"/>
</dbReference>
<evidence type="ECO:0000256" key="8">
    <source>
        <dbReference type="ARBA" id="ARBA00023136"/>
    </source>
</evidence>
<evidence type="ECO:0000256" key="6">
    <source>
        <dbReference type="ARBA" id="ARBA00022989"/>
    </source>
</evidence>
<dbReference type="InterPro" id="IPR027417">
    <property type="entry name" value="P-loop_NTPase"/>
</dbReference>
<evidence type="ECO:0000313" key="11">
    <source>
        <dbReference type="EMBL" id="ROT84465.1"/>
    </source>
</evidence>
<evidence type="ECO:0000256" key="10">
    <source>
        <dbReference type="SAM" id="Coils"/>
    </source>
</evidence>
<keyword evidence="5" id="KW-0735">Signal-anchor</keyword>
<keyword evidence="10" id="KW-0175">Coiled coil</keyword>
<organism evidence="11 12">
    <name type="scientific">Penaeus vannamei</name>
    <name type="common">Whiteleg shrimp</name>
    <name type="synonym">Litopenaeus vannamei</name>
    <dbReference type="NCBI Taxonomy" id="6689"/>
    <lineage>
        <taxon>Eukaryota</taxon>
        <taxon>Metazoa</taxon>
        <taxon>Ecdysozoa</taxon>
        <taxon>Arthropoda</taxon>
        <taxon>Crustacea</taxon>
        <taxon>Multicrustacea</taxon>
        <taxon>Malacostraca</taxon>
        <taxon>Eumalacostraca</taxon>
        <taxon>Eucarida</taxon>
        <taxon>Decapoda</taxon>
        <taxon>Dendrobranchiata</taxon>
        <taxon>Penaeoidea</taxon>
        <taxon>Penaeidae</taxon>
        <taxon>Penaeus</taxon>
    </lineage>
</organism>
<dbReference type="Proteomes" id="UP000283509">
    <property type="component" value="Unassembled WGS sequence"/>
</dbReference>
<sequence>MNLSALLELPYPKANGKRRLDKFGLNMQMFDLGFDPTRVPSRDVLRAEFDRLNRRFDLVMILERFDESLVLLKHLLCWTTDDVAYLKVNALGRRAMHNFTAEDKARVRALSTLDAALYDHFSKLFDDKVRHFGKTKMKDEIEQLQKANDFLQRECFEMTELQDAKILSLCKQLRAREKAFLNNVRKRQLKNIQKGLM</sequence>
<evidence type="ECO:0000256" key="2">
    <source>
        <dbReference type="ARBA" id="ARBA00008124"/>
    </source>
</evidence>
<keyword evidence="6" id="KW-1133">Transmembrane helix</keyword>
<evidence type="ECO:0000256" key="3">
    <source>
        <dbReference type="ARBA" id="ARBA00022679"/>
    </source>
</evidence>